<gene>
    <name evidence="2" type="ORF">GCM10022410_03230</name>
</gene>
<proteinExistence type="predicted"/>
<accession>A0ABP7V4X2</accession>
<dbReference type="PANTHER" id="PTHR13887">
    <property type="entry name" value="GLUTATHIONE S-TRANSFERASE KAPPA"/>
    <property type="match status" value="1"/>
</dbReference>
<comment type="caution">
    <text evidence="2">The sequence shown here is derived from an EMBL/GenBank/DDBJ whole genome shotgun (WGS) entry which is preliminary data.</text>
</comment>
<dbReference type="Gene3D" id="3.40.30.10">
    <property type="entry name" value="Glutaredoxin"/>
    <property type="match status" value="1"/>
</dbReference>
<evidence type="ECO:0000259" key="1">
    <source>
        <dbReference type="Pfam" id="PF01323"/>
    </source>
</evidence>
<keyword evidence="3" id="KW-1185">Reference proteome</keyword>
<dbReference type="PANTHER" id="PTHR13887:SF41">
    <property type="entry name" value="THIOREDOXIN SUPERFAMILY PROTEIN"/>
    <property type="match status" value="1"/>
</dbReference>
<name>A0ABP7V4X2_9BACI</name>
<dbReference type="Pfam" id="PF01323">
    <property type="entry name" value="DSBA"/>
    <property type="match status" value="1"/>
</dbReference>
<reference evidence="3" key="1">
    <citation type="journal article" date="2019" name="Int. J. Syst. Evol. Microbiol.">
        <title>The Global Catalogue of Microorganisms (GCM) 10K type strain sequencing project: providing services to taxonomists for standard genome sequencing and annotation.</title>
        <authorList>
            <consortium name="The Broad Institute Genomics Platform"/>
            <consortium name="The Broad Institute Genome Sequencing Center for Infectious Disease"/>
            <person name="Wu L."/>
            <person name="Ma J."/>
        </authorList>
    </citation>
    <scope>NUCLEOTIDE SEQUENCE [LARGE SCALE GENOMIC DNA]</scope>
    <source>
        <strain evidence="3">JCM 17250</strain>
    </source>
</reference>
<organism evidence="2 3">
    <name type="scientific">Amphibacillus indicireducens</name>
    <dbReference type="NCBI Taxonomy" id="1076330"/>
    <lineage>
        <taxon>Bacteria</taxon>
        <taxon>Bacillati</taxon>
        <taxon>Bacillota</taxon>
        <taxon>Bacilli</taxon>
        <taxon>Bacillales</taxon>
        <taxon>Bacillaceae</taxon>
        <taxon>Amphibacillus</taxon>
    </lineage>
</organism>
<dbReference type="RefSeq" id="WP_344909701.1">
    <property type="nucleotide sequence ID" value="NZ_BAABDL010000016.1"/>
</dbReference>
<feature type="domain" description="DSBA-like thioredoxin" evidence="1">
    <location>
        <begin position="4"/>
        <end position="206"/>
    </location>
</feature>
<dbReference type="InterPro" id="IPR001853">
    <property type="entry name" value="DSBA-like_thioredoxin_dom"/>
</dbReference>
<dbReference type="Proteomes" id="UP001501734">
    <property type="component" value="Unassembled WGS sequence"/>
</dbReference>
<dbReference type="InterPro" id="IPR036249">
    <property type="entry name" value="Thioredoxin-like_sf"/>
</dbReference>
<protein>
    <submittedName>
        <fullName evidence="2">DsbA family oxidoreductase</fullName>
    </submittedName>
</protein>
<dbReference type="SUPFAM" id="SSF52833">
    <property type="entry name" value="Thioredoxin-like"/>
    <property type="match status" value="1"/>
</dbReference>
<sequence length="237" mass="26618">MLKIDVWSDYVCPFCYIGKRELESALISVGLKEQVELNFKAFELNPNAPTEPTKGMLEDLSEQKGQPLEAIQQMVRGVIERATSIGLDYKFDDMLSQNTLDAHRVGKYAAEVGKAVDYHERIFHAVFTENKFLPNHDQLIELATEVGLDKDKVRTIIEDKNAYLSEVESDKNQARQLQITGVPFFVINHKYALSGAQTKADFENALEEIAKEEGITLKPKLKKLGADTNFCGTDGCD</sequence>
<dbReference type="CDD" id="cd03024">
    <property type="entry name" value="DsbA_FrnE"/>
    <property type="match status" value="1"/>
</dbReference>
<evidence type="ECO:0000313" key="3">
    <source>
        <dbReference type="Proteomes" id="UP001501734"/>
    </source>
</evidence>
<dbReference type="EMBL" id="BAABDL010000016">
    <property type="protein sequence ID" value="GAA4059448.1"/>
    <property type="molecule type" value="Genomic_DNA"/>
</dbReference>
<evidence type="ECO:0000313" key="2">
    <source>
        <dbReference type="EMBL" id="GAA4059448.1"/>
    </source>
</evidence>